<organism evidence="1">
    <name type="scientific">marine sediment metagenome</name>
    <dbReference type="NCBI Taxonomy" id="412755"/>
    <lineage>
        <taxon>unclassified sequences</taxon>
        <taxon>metagenomes</taxon>
        <taxon>ecological metagenomes</taxon>
    </lineage>
</organism>
<name>X1D1E3_9ZZZZ</name>
<comment type="caution">
    <text evidence="1">The sequence shown here is derived from an EMBL/GenBank/DDBJ whole genome shotgun (WGS) entry which is preliminary data.</text>
</comment>
<evidence type="ECO:0000313" key="1">
    <source>
        <dbReference type="EMBL" id="GAG90326.1"/>
    </source>
</evidence>
<sequence>HELGHSAGNHTEISYHKLLTRMAGQLIMIALNEPDFFKID</sequence>
<feature type="non-terminal residue" evidence="1">
    <location>
        <position position="1"/>
    </location>
</feature>
<dbReference type="AlphaFoldDB" id="X1D1E3"/>
<accession>X1D1E3</accession>
<dbReference type="EMBL" id="BART01027069">
    <property type="protein sequence ID" value="GAG90326.1"/>
    <property type="molecule type" value="Genomic_DNA"/>
</dbReference>
<protein>
    <submittedName>
        <fullName evidence="1">Uncharacterized protein</fullName>
    </submittedName>
</protein>
<proteinExistence type="predicted"/>
<reference evidence="1" key="1">
    <citation type="journal article" date="2014" name="Front. Microbiol.">
        <title>High frequency of phylogenetically diverse reductive dehalogenase-homologous genes in deep subseafloor sedimentary metagenomes.</title>
        <authorList>
            <person name="Kawai M."/>
            <person name="Futagami T."/>
            <person name="Toyoda A."/>
            <person name="Takaki Y."/>
            <person name="Nishi S."/>
            <person name="Hori S."/>
            <person name="Arai W."/>
            <person name="Tsubouchi T."/>
            <person name="Morono Y."/>
            <person name="Uchiyama I."/>
            <person name="Ito T."/>
            <person name="Fujiyama A."/>
            <person name="Inagaki F."/>
            <person name="Takami H."/>
        </authorList>
    </citation>
    <scope>NUCLEOTIDE SEQUENCE</scope>
    <source>
        <strain evidence="1">Expedition CK06-06</strain>
    </source>
</reference>
<gene>
    <name evidence="1" type="ORF">S01H4_48088</name>
</gene>